<evidence type="ECO:0000313" key="4">
    <source>
        <dbReference type="Proteomes" id="UP000000759"/>
    </source>
</evidence>
<sequence length="422" mass="47681">MRNRRAQELLELITQLGPTAIKVGQALSVRPDLIAPEYASALATLQDRVPPFDCTRAQVLLREQLGTERYGHLKGIGLEKNKPPVASASIGQVYRGFIDDKEVAIKVQRPNVLADIALDLHIVREFSPLYQKVTKTSSDLQSLANEWGRGFIAELDYREEALNTIRFNQEMQKRNLNAVCSPVVVSDYSTEQVLVTEWVDGTRLDESDADDVPRLCSVALNAYLVMLLELQSLHCDPHPGNLLRTRDGRLCILDWGMTLDIDPDLQYSLLEYVAHLTSEDYDKLPEDLAKLGFLKPDKLEFARRSGVLEPLKYFLKQAGQGGGAKGVRERIFEDYRSKYPELQNQNRDSFQIPEWFLYTSRAFLTLEGVSLQADESFSIIKGCFPYVAKRLVADEDPRARKALRDLIYGASDAVDVDRLSDL</sequence>
<dbReference type="PANTHER" id="PTHR10566:SF118">
    <property type="entry name" value="PROTEIN KINASE DOMAIN-CONTAINING PROTEIN"/>
    <property type="match status" value="1"/>
</dbReference>
<dbReference type="InterPro" id="IPR050154">
    <property type="entry name" value="UbiB_kinase"/>
</dbReference>
<organism evidence="3 4">
    <name type="scientific">Phaeodactylum tricornutum (strain CCAP 1055/1)</name>
    <dbReference type="NCBI Taxonomy" id="556484"/>
    <lineage>
        <taxon>Eukaryota</taxon>
        <taxon>Sar</taxon>
        <taxon>Stramenopiles</taxon>
        <taxon>Ochrophyta</taxon>
        <taxon>Bacillariophyta</taxon>
        <taxon>Bacillariophyceae</taxon>
        <taxon>Bacillariophycidae</taxon>
        <taxon>Naviculales</taxon>
        <taxon>Phaeodactylaceae</taxon>
        <taxon>Phaeodactylum</taxon>
    </lineage>
</organism>
<dbReference type="InterPro" id="IPR004147">
    <property type="entry name" value="ABC1_dom"/>
</dbReference>
<dbReference type="InParanoid" id="B7G6K1"/>
<accession>B7G6K1</accession>
<dbReference type="GeneID" id="7203372"/>
<feature type="non-terminal residue" evidence="3">
    <location>
        <position position="422"/>
    </location>
</feature>
<proteinExistence type="inferred from homology"/>
<evidence type="ECO:0000256" key="1">
    <source>
        <dbReference type="ARBA" id="ARBA00009670"/>
    </source>
</evidence>
<dbReference type="SUPFAM" id="SSF56112">
    <property type="entry name" value="Protein kinase-like (PK-like)"/>
    <property type="match status" value="1"/>
</dbReference>
<dbReference type="CDD" id="cd05121">
    <property type="entry name" value="ABC1_ADCK3-like"/>
    <property type="match status" value="1"/>
</dbReference>
<dbReference type="OrthoDB" id="427480at2759"/>
<evidence type="ECO:0000313" key="3">
    <source>
        <dbReference type="EMBL" id="EEC46029.1"/>
    </source>
</evidence>
<comment type="similarity">
    <text evidence="1">Belongs to the protein kinase superfamily. ADCK protein kinase family.</text>
</comment>
<dbReference type="eggNOG" id="KOG1235">
    <property type="taxonomic scope" value="Eukaryota"/>
</dbReference>
<dbReference type="AlphaFoldDB" id="B7G6K1"/>
<dbReference type="EMBL" id="CM000618">
    <property type="protein sequence ID" value="EEC46029.1"/>
    <property type="molecule type" value="Genomic_DNA"/>
</dbReference>
<dbReference type="KEGG" id="pti:PHATRDRAFT_1484"/>
<dbReference type="Proteomes" id="UP000000759">
    <property type="component" value="Chromosome 16"/>
</dbReference>
<dbReference type="InterPro" id="IPR011009">
    <property type="entry name" value="Kinase-like_dom_sf"/>
</dbReference>
<dbReference type="RefSeq" id="XP_002182742.1">
    <property type="nucleotide sequence ID" value="XM_002182706.1"/>
</dbReference>
<dbReference type="PaxDb" id="2850-Phatr1484"/>
<gene>
    <name evidence="3" type="ORF">PHATRDRAFT_1484</name>
</gene>
<reference evidence="4" key="2">
    <citation type="submission" date="2008-08" db="EMBL/GenBank/DDBJ databases">
        <authorList>
            <consortium name="Diatom Consortium"/>
            <person name="Grigoriev I."/>
            <person name="Grimwood J."/>
            <person name="Kuo A."/>
            <person name="Otillar R.P."/>
            <person name="Salamov A."/>
            <person name="Detter J.C."/>
            <person name="Lindquist E."/>
            <person name="Shapiro H."/>
            <person name="Lucas S."/>
            <person name="Glavina del Rio T."/>
            <person name="Pitluck S."/>
            <person name="Rokhsar D."/>
            <person name="Bowler C."/>
        </authorList>
    </citation>
    <scope>GENOME REANNOTATION</scope>
    <source>
        <strain evidence="4">CCAP 1055/1</strain>
    </source>
</reference>
<name>B7G6K1_PHATC</name>
<keyword evidence="4" id="KW-1185">Reference proteome</keyword>
<dbReference type="Gene3D" id="1.10.510.10">
    <property type="entry name" value="Transferase(Phosphotransferase) domain 1"/>
    <property type="match status" value="1"/>
</dbReference>
<dbReference type="Pfam" id="PF03109">
    <property type="entry name" value="ABC1"/>
    <property type="match status" value="1"/>
</dbReference>
<evidence type="ECO:0000259" key="2">
    <source>
        <dbReference type="Pfam" id="PF03109"/>
    </source>
</evidence>
<reference evidence="3 4" key="1">
    <citation type="journal article" date="2008" name="Nature">
        <title>The Phaeodactylum genome reveals the evolutionary history of diatom genomes.</title>
        <authorList>
            <person name="Bowler C."/>
            <person name="Allen A.E."/>
            <person name="Badger J.H."/>
            <person name="Grimwood J."/>
            <person name="Jabbari K."/>
            <person name="Kuo A."/>
            <person name="Maheswari U."/>
            <person name="Martens C."/>
            <person name="Maumus F."/>
            <person name="Otillar R.P."/>
            <person name="Rayko E."/>
            <person name="Salamov A."/>
            <person name="Vandepoele K."/>
            <person name="Beszteri B."/>
            <person name="Gruber A."/>
            <person name="Heijde M."/>
            <person name="Katinka M."/>
            <person name="Mock T."/>
            <person name="Valentin K."/>
            <person name="Verret F."/>
            <person name="Berges J.A."/>
            <person name="Brownlee C."/>
            <person name="Cadoret J.P."/>
            <person name="Chiovitti A."/>
            <person name="Choi C.J."/>
            <person name="Coesel S."/>
            <person name="De Martino A."/>
            <person name="Detter J.C."/>
            <person name="Durkin C."/>
            <person name="Falciatore A."/>
            <person name="Fournet J."/>
            <person name="Haruta M."/>
            <person name="Huysman M.J."/>
            <person name="Jenkins B.D."/>
            <person name="Jiroutova K."/>
            <person name="Jorgensen R.E."/>
            <person name="Joubert Y."/>
            <person name="Kaplan A."/>
            <person name="Kroger N."/>
            <person name="Kroth P.G."/>
            <person name="La Roche J."/>
            <person name="Lindquist E."/>
            <person name="Lommer M."/>
            <person name="Martin-Jezequel V."/>
            <person name="Lopez P.J."/>
            <person name="Lucas S."/>
            <person name="Mangogna M."/>
            <person name="McGinnis K."/>
            <person name="Medlin L.K."/>
            <person name="Montsant A."/>
            <person name="Oudot-Le Secq M.P."/>
            <person name="Napoli C."/>
            <person name="Obornik M."/>
            <person name="Parker M.S."/>
            <person name="Petit J.L."/>
            <person name="Porcel B.M."/>
            <person name="Poulsen N."/>
            <person name="Robison M."/>
            <person name="Rychlewski L."/>
            <person name="Rynearson T.A."/>
            <person name="Schmutz J."/>
            <person name="Shapiro H."/>
            <person name="Siaut M."/>
            <person name="Stanley M."/>
            <person name="Sussman M.R."/>
            <person name="Taylor A.R."/>
            <person name="Vardi A."/>
            <person name="von Dassow P."/>
            <person name="Vyverman W."/>
            <person name="Willis A."/>
            <person name="Wyrwicz L.S."/>
            <person name="Rokhsar D.S."/>
            <person name="Weissenbach J."/>
            <person name="Armbrust E.V."/>
            <person name="Green B.R."/>
            <person name="Van de Peer Y."/>
            <person name="Grigoriev I.V."/>
        </authorList>
    </citation>
    <scope>NUCLEOTIDE SEQUENCE [LARGE SCALE GENOMIC DNA]</scope>
    <source>
        <strain evidence="3 4">CCAP 1055/1</strain>
    </source>
</reference>
<feature type="domain" description="ABC1 atypical kinase-like" evidence="2">
    <location>
        <begin position="45"/>
        <end position="286"/>
    </location>
</feature>
<dbReference type="PANTHER" id="PTHR10566">
    <property type="entry name" value="CHAPERONE-ACTIVITY OF BC1 COMPLEX CABC1 -RELATED"/>
    <property type="match status" value="1"/>
</dbReference>
<protein>
    <recommendedName>
        <fullName evidence="2">ABC1 atypical kinase-like domain-containing protein</fullName>
    </recommendedName>
</protein>